<proteinExistence type="predicted"/>
<dbReference type="Proteomes" id="UP000186817">
    <property type="component" value="Unassembled WGS sequence"/>
</dbReference>
<organism evidence="2 3">
    <name type="scientific">Symbiodinium microadriaticum</name>
    <name type="common">Dinoflagellate</name>
    <name type="synonym">Zooxanthella microadriatica</name>
    <dbReference type="NCBI Taxonomy" id="2951"/>
    <lineage>
        <taxon>Eukaryota</taxon>
        <taxon>Sar</taxon>
        <taxon>Alveolata</taxon>
        <taxon>Dinophyceae</taxon>
        <taxon>Suessiales</taxon>
        <taxon>Symbiodiniaceae</taxon>
        <taxon>Symbiodinium</taxon>
    </lineage>
</organism>
<evidence type="ECO:0000256" key="1">
    <source>
        <dbReference type="SAM" id="MobiDB-lite"/>
    </source>
</evidence>
<feature type="compositionally biased region" description="Acidic residues" evidence="1">
    <location>
        <begin position="379"/>
        <end position="396"/>
    </location>
</feature>
<keyword evidence="3" id="KW-1185">Reference proteome</keyword>
<gene>
    <name evidence="2" type="ORF">AK812_SmicGene40656</name>
</gene>
<evidence type="ECO:0000313" key="3">
    <source>
        <dbReference type="Proteomes" id="UP000186817"/>
    </source>
</evidence>
<dbReference type="GO" id="GO:0003676">
    <property type="term" value="F:nucleic acid binding"/>
    <property type="evidence" value="ECO:0007669"/>
    <property type="project" value="InterPro"/>
</dbReference>
<evidence type="ECO:0008006" key="4">
    <source>
        <dbReference type="Google" id="ProtNLM"/>
    </source>
</evidence>
<dbReference type="AlphaFoldDB" id="A0A1Q9C869"/>
<accession>A0A1Q9C869</accession>
<dbReference type="InterPro" id="IPR012337">
    <property type="entry name" value="RNaseH-like_sf"/>
</dbReference>
<dbReference type="EMBL" id="LSRX01001525">
    <property type="protein sequence ID" value="OLP79101.1"/>
    <property type="molecule type" value="Genomic_DNA"/>
</dbReference>
<dbReference type="SUPFAM" id="SSF53098">
    <property type="entry name" value="Ribonuclease H-like"/>
    <property type="match status" value="1"/>
</dbReference>
<name>A0A1Q9C869_SYMMI</name>
<dbReference type="InterPro" id="IPR036397">
    <property type="entry name" value="RNaseH_sf"/>
</dbReference>
<dbReference type="OrthoDB" id="413361at2759"/>
<dbReference type="Gene3D" id="3.30.420.10">
    <property type="entry name" value="Ribonuclease H-like superfamily/Ribonuclease H"/>
    <property type="match status" value="1"/>
</dbReference>
<comment type="caution">
    <text evidence="2">The sequence shown here is derived from an EMBL/GenBank/DDBJ whole genome shotgun (WGS) entry which is preliminary data.</text>
</comment>
<evidence type="ECO:0000313" key="2">
    <source>
        <dbReference type="EMBL" id="OLP79101.1"/>
    </source>
</evidence>
<feature type="region of interest" description="Disordered" evidence="1">
    <location>
        <begin position="345"/>
        <end position="399"/>
    </location>
</feature>
<protein>
    <recommendedName>
        <fullName evidence="4">Integrase catalytic domain-containing protein</fullName>
    </recommendedName>
</protein>
<reference evidence="2 3" key="1">
    <citation type="submission" date="2016-02" db="EMBL/GenBank/DDBJ databases">
        <title>Genome analysis of coral dinoflagellate symbionts highlights evolutionary adaptations to a symbiotic lifestyle.</title>
        <authorList>
            <person name="Aranda M."/>
            <person name="Li Y."/>
            <person name="Liew Y.J."/>
            <person name="Baumgarten S."/>
            <person name="Simakov O."/>
            <person name="Wilson M."/>
            <person name="Piel J."/>
            <person name="Ashoor H."/>
            <person name="Bougouffa S."/>
            <person name="Bajic V.B."/>
            <person name="Ryu T."/>
            <person name="Ravasi T."/>
            <person name="Bayer T."/>
            <person name="Micklem G."/>
            <person name="Kim H."/>
            <person name="Bhak J."/>
            <person name="Lajeunesse T.C."/>
            <person name="Voolstra C.R."/>
        </authorList>
    </citation>
    <scope>NUCLEOTIDE SEQUENCE [LARGE SCALE GENOMIC DNA]</scope>
    <source>
        <strain evidence="2 3">CCMP2467</strain>
    </source>
</reference>
<sequence>MMYESFRTRDRLYMIVTLDYLIKLQYPGDIKINTFKQTWLEILGRMRPEDVPSGAALRDTLHGKIKDSPMIKTELLVHYDMLAPKRSYQNLLGIMDRCIMRRFVVPADRPECCLVELEHAPAAKGKEAGPQAREVLVVRDVATRAAAALPTESRHIHQVVNALRKLIGRRKVKLAYSDVAPEFEAEMSELRIPIDHAVPGLPKNNSLAKEANQELINTVAASLFDAGVPAQYWPFALSCVTYNLSIEDVEGDGDSWKRMIGEDFNRERDAMWCEGVLQAHRDKREDLCRKLDPKRTPGIFAGYIITTGQQWSRKYPVWDMAEFAQVNLSMNEAGLKHNVELGGKELKDKDDDDWPPGGNNDEGDDDDKPSRGNHPPEPAEGDEFAEEYSPDLEEDSERTIDDIGDLILALDMTENMMNVHHLLLRQSMARGADRHSHDEVGPTGRLIPKDDDEEPSAIIIRLKELQLAPEDIEH</sequence>